<proteinExistence type="inferred from homology"/>
<dbReference type="GO" id="GO:0005829">
    <property type="term" value="C:cytosol"/>
    <property type="evidence" value="ECO:0007669"/>
    <property type="project" value="TreeGrafter"/>
</dbReference>
<dbReference type="Gene3D" id="3.30.1300.10">
    <property type="entry name" value="Pantoate-beta-alanine ligase, C-terminal domain"/>
    <property type="match status" value="1"/>
</dbReference>
<dbReference type="RefSeq" id="WP_137011721.1">
    <property type="nucleotide sequence ID" value="NZ_SZPX01000001.1"/>
</dbReference>
<keyword evidence="3 8" id="KW-0436">Ligase</keyword>
<dbReference type="SUPFAM" id="SSF52374">
    <property type="entry name" value="Nucleotidylyl transferase"/>
    <property type="match status" value="1"/>
</dbReference>
<reference evidence="9 10" key="1">
    <citation type="submission" date="2019-04" db="EMBL/GenBank/DDBJ databases">
        <title>Sulfurimonas crateris sp. nov. a facultative anaerobic sulfur-oxidizing chemolithautotrophic bacterium isolated from a terrestrial mud vulcano.</title>
        <authorList>
            <person name="Ratnikova N.M."/>
            <person name="Slobodkin A.I."/>
            <person name="Merkel A.Y."/>
            <person name="Novikov A."/>
            <person name="Bonch-Osmolovskaya E.A."/>
            <person name="Slobodkina G.B."/>
        </authorList>
    </citation>
    <scope>NUCLEOTIDE SEQUENCE [LARGE SCALE GENOMIC DNA]</scope>
    <source>
        <strain evidence="9 10">SN118</strain>
    </source>
</reference>
<evidence type="ECO:0000256" key="1">
    <source>
        <dbReference type="ARBA" id="ARBA00004990"/>
    </source>
</evidence>
<dbReference type="NCBIfam" id="TIGR00125">
    <property type="entry name" value="cyt_tran_rel"/>
    <property type="match status" value="1"/>
</dbReference>
<dbReference type="NCBIfam" id="TIGR00018">
    <property type="entry name" value="panC"/>
    <property type="match status" value="1"/>
</dbReference>
<sequence>MKIISSPQELKEHLKSIKNSIGFQGNQSIGFVPTMGALHEGHISLIKKAKEQNETVVVSIFLNPTQFLKGEDLDKYPKKDEADKKICEISGVDVLFFPQPSDMYGADEVSILAPKVRGYVLEGESRPGHFNGVLTVVMKLFNIVNPTRAYFGKKDAQQLNLISLMVKQFFMSVEIIPVDTVREKDGLALSSRNAYLRKDERAEALKISSSLRLSSAMVSRGVLDAKEIKSAMRELLAPLEIFYVEILDREFNQLSKVEIGNTVILVEVKVGATRLLDNIWL</sequence>
<evidence type="ECO:0000256" key="5">
    <source>
        <dbReference type="ARBA" id="ARBA00022741"/>
    </source>
</evidence>
<feature type="binding site" evidence="8">
    <location>
        <begin position="189"/>
        <end position="192"/>
    </location>
    <ligand>
        <name>ATP</name>
        <dbReference type="ChEBI" id="CHEBI:30616"/>
    </ligand>
</feature>
<evidence type="ECO:0000256" key="4">
    <source>
        <dbReference type="ARBA" id="ARBA00022655"/>
    </source>
</evidence>
<comment type="pathway">
    <text evidence="1 8">Cofactor biosynthesis; (R)-pantothenate biosynthesis; (R)-pantothenate from (R)-pantoate and beta-alanine: step 1/1.</text>
</comment>
<dbReference type="GO" id="GO:0015940">
    <property type="term" value="P:pantothenate biosynthetic process"/>
    <property type="evidence" value="ECO:0007669"/>
    <property type="project" value="UniProtKB-UniRule"/>
</dbReference>
<comment type="similarity">
    <text evidence="2 8">Belongs to the pantothenate synthetase family.</text>
</comment>
<dbReference type="Gene3D" id="3.40.50.620">
    <property type="entry name" value="HUPs"/>
    <property type="match status" value="1"/>
</dbReference>
<feature type="binding site" evidence="8">
    <location>
        <begin position="152"/>
        <end position="155"/>
    </location>
    <ligand>
        <name>ATP</name>
        <dbReference type="ChEBI" id="CHEBI:30616"/>
    </ligand>
</feature>
<dbReference type="EMBL" id="SZPX01000001">
    <property type="protein sequence ID" value="TKI71164.1"/>
    <property type="molecule type" value="Genomic_DNA"/>
</dbReference>
<feature type="active site" description="Proton donor" evidence="8">
    <location>
        <position position="42"/>
    </location>
</feature>
<gene>
    <name evidence="8" type="primary">panC</name>
    <name evidence="9" type="ORF">FCU45_01935</name>
</gene>
<keyword evidence="5 8" id="KW-0547">Nucleotide-binding</keyword>
<name>A0A4U2ZAF4_9BACT</name>
<keyword evidence="6 8" id="KW-0067">ATP-binding</keyword>
<comment type="subunit">
    <text evidence="8">Homodimer.</text>
</comment>
<dbReference type="CDD" id="cd00560">
    <property type="entry name" value="PanC"/>
    <property type="match status" value="1"/>
</dbReference>
<dbReference type="InterPro" id="IPR004821">
    <property type="entry name" value="Cyt_trans-like"/>
</dbReference>
<comment type="miscellaneous">
    <text evidence="8">The reaction proceeds by a bi uni uni bi ping pong mechanism.</text>
</comment>
<comment type="subcellular location">
    <subcellularLocation>
        <location evidence="8">Cytoplasm</location>
    </subcellularLocation>
</comment>
<dbReference type="InterPro" id="IPR003721">
    <property type="entry name" value="Pantoate_ligase"/>
</dbReference>
<accession>A0A4U2ZAF4</accession>
<keyword evidence="10" id="KW-1185">Reference proteome</keyword>
<protein>
    <recommendedName>
        <fullName evidence="8">Pantothenate synthetase</fullName>
        <shortName evidence="8">PS</shortName>
        <ecNumber evidence="8">6.3.2.1</ecNumber>
    </recommendedName>
    <alternativeName>
        <fullName evidence="8">Pantoate--beta-alanine ligase</fullName>
    </alternativeName>
    <alternativeName>
        <fullName evidence="8">Pantoate-activating enzyme</fullName>
    </alternativeName>
</protein>
<dbReference type="EC" id="6.3.2.1" evidence="8"/>
<comment type="function">
    <text evidence="8">Catalyzes the condensation of pantoate with beta-alanine in an ATP-dependent reaction via a pantoyl-adenylate intermediate.</text>
</comment>
<dbReference type="UniPathway" id="UPA00028">
    <property type="reaction ID" value="UER00005"/>
</dbReference>
<keyword evidence="4 8" id="KW-0566">Pantothenate biosynthesis</keyword>
<comment type="caution">
    <text evidence="9">The sequence shown here is derived from an EMBL/GenBank/DDBJ whole genome shotgun (WGS) entry which is preliminary data.</text>
</comment>
<feature type="binding site" evidence="8">
    <location>
        <position position="66"/>
    </location>
    <ligand>
        <name>beta-alanine</name>
        <dbReference type="ChEBI" id="CHEBI:57966"/>
    </ligand>
</feature>
<feature type="binding site" evidence="8">
    <location>
        <position position="181"/>
    </location>
    <ligand>
        <name>ATP</name>
        <dbReference type="ChEBI" id="CHEBI:30616"/>
    </ligand>
</feature>
<organism evidence="9 10">
    <name type="scientific">Sulfurimonas crateris</name>
    <dbReference type="NCBI Taxonomy" id="2574727"/>
    <lineage>
        <taxon>Bacteria</taxon>
        <taxon>Pseudomonadati</taxon>
        <taxon>Campylobacterota</taxon>
        <taxon>Epsilonproteobacteria</taxon>
        <taxon>Campylobacterales</taxon>
        <taxon>Sulfurimonadaceae</taxon>
        <taxon>Sulfurimonas</taxon>
    </lineage>
</organism>
<evidence type="ECO:0000313" key="9">
    <source>
        <dbReference type="EMBL" id="TKI71164.1"/>
    </source>
</evidence>
<evidence type="ECO:0000256" key="3">
    <source>
        <dbReference type="ARBA" id="ARBA00022598"/>
    </source>
</evidence>
<dbReference type="Proteomes" id="UP000309561">
    <property type="component" value="Unassembled WGS sequence"/>
</dbReference>
<keyword evidence="8" id="KW-0963">Cytoplasm</keyword>
<dbReference type="AlphaFoldDB" id="A0A4U2ZAF4"/>
<evidence type="ECO:0000313" key="10">
    <source>
        <dbReference type="Proteomes" id="UP000309561"/>
    </source>
</evidence>
<dbReference type="PANTHER" id="PTHR21299:SF1">
    <property type="entry name" value="PANTOATE--BETA-ALANINE LIGASE"/>
    <property type="match status" value="1"/>
</dbReference>
<feature type="binding site" evidence="8">
    <location>
        <position position="158"/>
    </location>
    <ligand>
        <name>(R)-pantoate</name>
        <dbReference type="ChEBI" id="CHEBI:15980"/>
    </ligand>
</feature>
<dbReference type="Pfam" id="PF02569">
    <property type="entry name" value="Pantoate_ligase"/>
    <property type="match status" value="1"/>
</dbReference>
<evidence type="ECO:0000256" key="2">
    <source>
        <dbReference type="ARBA" id="ARBA00009256"/>
    </source>
</evidence>
<dbReference type="PANTHER" id="PTHR21299">
    <property type="entry name" value="CYTIDYLATE KINASE/PANTOATE-BETA-ALANINE LIGASE"/>
    <property type="match status" value="1"/>
</dbReference>
<dbReference type="OrthoDB" id="9773087at2"/>
<evidence type="ECO:0000256" key="7">
    <source>
        <dbReference type="ARBA" id="ARBA00048258"/>
    </source>
</evidence>
<feature type="binding site" evidence="8">
    <location>
        <position position="66"/>
    </location>
    <ligand>
        <name>(R)-pantoate</name>
        <dbReference type="ChEBI" id="CHEBI:15980"/>
    </ligand>
</feature>
<feature type="binding site" evidence="8">
    <location>
        <begin position="35"/>
        <end position="42"/>
    </location>
    <ligand>
        <name>ATP</name>
        <dbReference type="ChEBI" id="CHEBI:30616"/>
    </ligand>
</feature>
<dbReference type="GO" id="GO:0004592">
    <property type="term" value="F:pantoate-beta-alanine ligase activity"/>
    <property type="evidence" value="ECO:0007669"/>
    <property type="project" value="UniProtKB-UniRule"/>
</dbReference>
<evidence type="ECO:0000256" key="6">
    <source>
        <dbReference type="ARBA" id="ARBA00022840"/>
    </source>
</evidence>
<dbReference type="InterPro" id="IPR042176">
    <property type="entry name" value="Pantoate_ligase_C"/>
</dbReference>
<dbReference type="GO" id="GO:0005524">
    <property type="term" value="F:ATP binding"/>
    <property type="evidence" value="ECO:0007669"/>
    <property type="project" value="UniProtKB-KW"/>
</dbReference>
<comment type="catalytic activity">
    <reaction evidence="7 8">
        <text>(R)-pantoate + beta-alanine + ATP = (R)-pantothenate + AMP + diphosphate + H(+)</text>
        <dbReference type="Rhea" id="RHEA:10912"/>
        <dbReference type="ChEBI" id="CHEBI:15378"/>
        <dbReference type="ChEBI" id="CHEBI:15980"/>
        <dbReference type="ChEBI" id="CHEBI:29032"/>
        <dbReference type="ChEBI" id="CHEBI:30616"/>
        <dbReference type="ChEBI" id="CHEBI:33019"/>
        <dbReference type="ChEBI" id="CHEBI:57966"/>
        <dbReference type="ChEBI" id="CHEBI:456215"/>
        <dbReference type="EC" id="6.3.2.1"/>
    </reaction>
</comment>
<dbReference type="InterPro" id="IPR014729">
    <property type="entry name" value="Rossmann-like_a/b/a_fold"/>
</dbReference>
<evidence type="ECO:0000256" key="8">
    <source>
        <dbReference type="HAMAP-Rule" id="MF_00158"/>
    </source>
</evidence>
<dbReference type="HAMAP" id="MF_00158">
    <property type="entry name" value="PanC"/>
    <property type="match status" value="1"/>
</dbReference>